<keyword evidence="1" id="KW-0433">Leucine-rich repeat</keyword>
<dbReference type="InterPro" id="IPR032675">
    <property type="entry name" value="LRR_dom_sf"/>
</dbReference>
<sequence>MSLKFENLTELNFDDCNLLEQIPDVSDLPNLEKLSFQWCGSLVSVHNSVGFLTKLKILIAERCEKLRRFPPLNLTSLETLELSHCLSLENFPEILGKMGNIRKLSLRRLPIKELPDSFQNLTGLQELELNCDFIQLSGNVLTPELTSLCVVTFKEWKWVKSKEGEEDVGSTVSSNVQSFWGSYNLDDDFFSAVFPQLAQVKQLWLVRSNVSFLPECMKEFHHLNDLGVSFCKYLKEIRGIPPNLRKFRAVECRSLTSSSSSILLNKQLHEAGKTDFIFQGGSIPSWFDKQSRGPSISFWFRNKFPAKVVSLVILALQRPQFAETVRPMVLINGEYRGSYDYSYYLKREEGIVELDHVYLFDLRVTPFRDDLTEMPLEEEWKHVEVTYEGMYDTSLIKAMGIHVVKTERTSMEDIRYDIPF</sequence>
<evidence type="ECO:0000313" key="5">
    <source>
        <dbReference type="EMBL" id="QCD94985.1"/>
    </source>
</evidence>
<proteinExistence type="predicted"/>
<dbReference type="PANTHER" id="PTHR48051">
    <property type="match status" value="1"/>
</dbReference>
<evidence type="ECO:0000256" key="2">
    <source>
        <dbReference type="ARBA" id="ARBA00022737"/>
    </source>
</evidence>
<feature type="domain" description="Disease resistance protein RPS4B/Roq1-like leucine-rich repeats" evidence="4">
    <location>
        <begin position="74"/>
        <end position="248"/>
    </location>
</feature>
<keyword evidence="2" id="KW-0677">Repeat</keyword>
<organism evidence="5 6">
    <name type="scientific">Vigna unguiculata</name>
    <name type="common">Cowpea</name>
    <dbReference type="NCBI Taxonomy" id="3917"/>
    <lineage>
        <taxon>Eukaryota</taxon>
        <taxon>Viridiplantae</taxon>
        <taxon>Streptophyta</taxon>
        <taxon>Embryophyta</taxon>
        <taxon>Tracheophyta</taxon>
        <taxon>Spermatophyta</taxon>
        <taxon>Magnoliopsida</taxon>
        <taxon>eudicotyledons</taxon>
        <taxon>Gunneridae</taxon>
        <taxon>Pentapetalae</taxon>
        <taxon>rosids</taxon>
        <taxon>fabids</taxon>
        <taxon>Fabales</taxon>
        <taxon>Fabaceae</taxon>
        <taxon>Papilionoideae</taxon>
        <taxon>50 kb inversion clade</taxon>
        <taxon>NPAAA clade</taxon>
        <taxon>indigoferoid/millettioid clade</taxon>
        <taxon>Phaseoleae</taxon>
        <taxon>Vigna</taxon>
    </lineage>
</organism>
<dbReference type="AlphaFoldDB" id="A0A4D6M1L3"/>
<keyword evidence="6" id="KW-1185">Reference proteome</keyword>
<dbReference type="InterPro" id="IPR050216">
    <property type="entry name" value="LRR_domain-containing"/>
</dbReference>
<dbReference type="InterPro" id="IPR058546">
    <property type="entry name" value="RPS4B/Roq1-like_LRR"/>
</dbReference>
<protein>
    <submittedName>
        <fullName evidence="5">Maintenance of ploidy protein MOB1</fullName>
    </submittedName>
</protein>
<accession>A0A4D6M1L3</accession>
<dbReference type="PANTHER" id="PTHR48051:SF46">
    <property type="entry name" value="LEUCINE RICH REPEAT-CONTAINING DOMAIN PROTEIN"/>
    <property type="match status" value="1"/>
</dbReference>
<evidence type="ECO:0000256" key="1">
    <source>
        <dbReference type="ARBA" id="ARBA00022614"/>
    </source>
</evidence>
<dbReference type="Pfam" id="PF23286">
    <property type="entry name" value="LRR_13"/>
    <property type="match status" value="1"/>
</dbReference>
<evidence type="ECO:0000313" key="6">
    <source>
        <dbReference type="Proteomes" id="UP000501690"/>
    </source>
</evidence>
<dbReference type="SUPFAM" id="SSF52058">
    <property type="entry name" value="L domain-like"/>
    <property type="match status" value="1"/>
</dbReference>
<dbReference type="Gene3D" id="3.80.10.10">
    <property type="entry name" value="Ribonuclease Inhibitor"/>
    <property type="match status" value="2"/>
</dbReference>
<dbReference type="Proteomes" id="UP000501690">
    <property type="component" value="Linkage Group LG5"/>
</dbReference>
<dbReference type="EMBL" id="CP039349">
    <property type="protein sequence ID" value="QCD94985.1"/>
    <property type="molecule type" value="Genomic_DNA"/>
</dbReference>
<dbReference type="GO" id="GO:0005737">
    <property type="term" value="C:cytoplasm"/>
    <property type="evidence" value="ECO:0007669"/>
    <property type="project" value="TreeGrafter"/>
</dbReference>
<reference evidence="5 6" key="1">
    <citation type="submission" date="2019-04" db="EMBL/GenBank/DDBJ databases">
        <title>An improved genome assembly and genetic linkage map for asparagus bean, Vigna unguiculata ssp. sesquipedialis.</title>
        <authorList>
            <person name="Xia Q."/>
            <person name="Zhang R."/>
            <person name="Dong Y."/>
        </authorList>
    </citation>
    <scope>NUCLEOTIDE SEQUENCE [LARGE SCALE GENOMIC DNA]</scope>
    <source>
        <tissue evidence="5">Leaf</tissue>
    </source>
</reference>
<keyword evidence="3" id="KW-0611">Plant defense</keyword>
<evidence type="ECO:0000256" key="3">
    <source>
        <dbReference type="ARBA" id="ARBA00022821"/>
    </source>
</evidence>
<evidence type="ECO:0000259" key="4">
    <source>
        <dbReference type="Pfam" id="PF23286"/>
    </source>
</evidence>
<name>A0A4D6M1L3_VIGUN</name>
<gene>
    <name evidence="5" type="ORF">DEO72_LG5g3075</name>
</gene>